<dbReference type="RefSeq" id="WP_181932295.1">
    <property type="nucleotide sequence ID" value="NZ_CP054698.1"/>
</dbReference>
<protein>
    <submittedName>
        <fullName evidence="2">Uncharacterized protein</fullName>
    </submittedName>
</protein>
<proteinExistence type="predicted"/>
<keyword evidence="3" id="KW-1185">Reference proteome</keyword>
<reference evidence="3" key="1">
    <citation type="submission" date="2020-06" db="EMBL/GenBank/DDBJ databases">
        <title>Nostoc edaphicum CCNP1411 genome.</title>
        <authorList>
            <person name="Fidor A."/>
            <person name="Grabski M."/>
            <person name="Gawor J."/>
            <person name="Gromadka R."/>
            <person name="Wegrzyn G."/>
            <person name="Mazur-Marzec H."/>
        </authorList>
    </citation>
    <scope>NUCLEOTIDE SEQUENCE [LARGE SCALE GENOMIC DNA]</scope>
    <source>
        <strain evidence="3">CCNP1411</strain>
    </source>
</reference>
<dbReference type="AlphaFoldDB" id="A0A7D7QDV5"/>
<feature type="signal peptide" evidence="1">
    <location>
        <begin position="1"/>
        <end position="25"/>
    </location>
</feature>
<evidence type="ECO:0000256" key="1">
    <source>
        <dbReference type="SAM" id="SignalP"/>
    </source>
</evidence>
<organism evidence="2 3">
    <name type="scientific">Nostoc edaphicum CCNP1411</name>
    <dbReference type="NCBI Taxonomy" id="1472755"/>
    <lineage>
        <taxon>Bacteria</taxon>
        <taxon>Bacillati</taxon>
        <taxon>Cyanobacteriota</taxon>
        <taxon>Cyanophyceae</taxon>
        <taxon>Nostocales</taxon>
        <taxon>Nostocaceae</taxon>
        <taxon>Nostoc</taxon>
    </lineage>
</organism>
<dbReference type="EMBL" id="CP054698">
    <property type="protein sequence ID" value="QMS89259.1"/>
    <property type="molecule type" value="Genomic_DNA"/>
</dbReference>
<accession>A0A7D7QDV5</accession>
<evidence type="ECO:0000313" key="3">
    <source>
        <dbReference type="Proteomes" id="UP000514713"/>
    </source>
</evidence>
<sequence length="136" mass="14503">MKLTTFINSAAIIAFVALTSGIANAQPATNNNYASASITTDVKNEPIKLAVNSTTATSYLQPFNLVSLAYQGGLEQQGIPSGGNLIFERQNRNIVAEDLVKAAISANKLPPQILNDQNYLSAVKSQFTSLSRDLSN</sequence>
<dbReference type="Proteomes" id="UP000514713">
    <property type="component" value="Chromosome"/>
</dbReference>
<feature type="chain" id="PRO_5028971457" evidence="1">
    <location>
        <begin position="26"/>
        <end position="136"/>
    </location>
</feature>
<name>A0A7D7QDV5_9NOSO</name>
<keyword evidence="1" id="KW-0732">Signal</keyword>
<dbReference type="KEGG" id="ned:HUN01_17350"/>
<evidence type="ECO:0000313" key="2">
    <source>
        <dbReference type="EMBL" id="QMS89259.1"/>
    </source>
</evidence>
<gene>
    <name evidence="2" type="ORF">HUN01_17350</name>
</gene>